<dbReference type="Pfam" id="PF14559">
    <property type="entry name" value="TPR_19"/>
    <property type="match status" value="1"/>
</dbReference>
<feature type="compositionally biased region" description="Polar residues" evidence="3">
    <location>
        <begin position="287"/>
        <end position="308"/>
    </location>
</feature>
<keyword evidence="2" id="KW-0175">Coiled coil</keyword>
<evidence type="ECO:0000313" key="6">
    <source>
        <dbReference type="EMBL" id="ARN75931.1"/>
    </source>
</evidence>
<evidence type="ECO:0000256" key="2">
    <source>
        <dbReference type="SAM" id="Coils"/>
    </source>
</evidence>
<dbReference type="InterPro" id="IPR018392">
    <property type="entry name" value="LysM"/>
</dbReference>
<feature type="repeat" description="TPR" evidence="1">
    <location>
        <begin position="560"/>
        <end position="593"/>
    </location>
</feature>
<dbReference type="EMBL" id="CP019343">
    <property type="protein sequence ID" value="ARN75931.1"/>
    <property type="molecule type" value="Genomic_DNA"/>
</dbReference>
<evidence type="ECO:0000256" key="1">
    <source>
        <dbReference type="PROSITE-ProRule" id="PRU00339"/>
    </source>
</evidence>
<feature type="compositionally biased region" description="Basic and acidic residues" evidence="3">
    <location>
        <begin position="412"/>
        <end position="424"/>
    </location>
</feature>
<feature type="coiled-coil region" evidence="2">
    <location>
        <begin position="328"/>
        <end position="383"/>
    </location>
</feature>
<evidence type="ECO:0000259" key="5">
    <source>
        <dbReference type="PROSITE" id="PS51782"/>
    </source>
</evidence>
<feature type="signal peptide" evidence="4">
    <location>
        <begin position="1"/>
        <end position="23"/>
    </location>
</feature>
<keyword evidence="4" id="KW-0732">Signal</keyword>
<feature type="region of interest" description="Disordered" evidence="3">
    <location>
        <begin position="779"/>
        <end position="849"/>
    </location>
</feature>
<feature type="compositionally biased region" description="Acidic residues" evidence="3">
    <location>
        <begin position="840"/>
        <end position="849"/>
    </location>
</feature>
<keyword evidence="1" id="KW-0802">TPR repeat</keyword>
<dbReference type="KEGG" id="osg:BST96_18615"/>
<accession>A0A1X9NFH5</accession>
<feature type="chain" id="PRO_5012123679" description="LysM domain-containing protein" evidence="4">
    <location>
        <begin position="24"/>
        <end position="982"/>
    </location>
</feature>
<dbReference type="AlphaFoldDB" id="A0A1X9NFH5"/>
<feature type="compositionally biased region" description="Polar residues" evidence="3">
    <location>
        <begin position="171"/>
        <end position="180"/>
    </location>
</feature>
<dbReference type="InterPro" id="IPR057840">
    <property type="entry name" value="FimV_N"/>
</dbReference>
<dbReference type="Proteomes" id="UP000193450">
    <property type="component" value="Chromosome"/>
</dbReference>
<keyword evidence="7" id="KW-1185">Reference proteome</keyword>
<dbReference type="InterPro" id="IPR038440">
    <property type="entry name" value="FimV_C_sf"/>
</dbReference>
<reference evidence="6 7" key="1">
    <citation type="submission" date="2016-11" db="EMBL/GenBank/DDBJ databases">
        <title>Trade-off between light-utilization and light-protection in marine flavobacteria.</title>
        <authorList>
            <person name="Kumagai Y."/>
        </authorList>
    </citation>
    <scope>NUCLEOTIDE SEQUENCE [LARGE SCALE GENOMIC DNA]</scope>
    <source>
        <strain evidence="6 7">NBRC 107125</strain>
    </source>
</reference>
<dbReference type="InterPro" id="IPR020011">
    <property type="entry name" value="FimV_C"/>
</dbReference>
<dbReference type="Gene3D" id="1.20.58.2200">
    <property type="match status" value="1"/>
</dbReference>
<feature type="compositionally biased region" description="Low complexity" evidence="3">
    <location>
        <begin position="309"/>
        <end position="318"/>
    </location>
</feature>
<name>A0A1X9NFH5_9GAMM</name>
<feature type="compositionally biased region" description="Low complexity" evidence="3">
    <location>
        <begin position="161"/>
        <end position="170"/>
    </location>
</feature>
<feature type="compositionally biased region" description="Low complexity" evidence="3">
    <location>
        <begin position="383"/>
        <end position="411"/>
    </location>
</feature>
<gene>
    <name evidence="6" type="ORF">BST96_18615</name>
</gene>
<feature type="compositionally biased region" description="Acidic residues" evidence="3">
    <location>
        <begin position="780"/>
        <end position="832"/>
    </location>
</feature>
<evidence type="ECO:0000313" key="7">
    <source>
        <dbReference type="Proteomes" id="UP000193450"/>
    </source>
</evidence>
<dbReference type="NCBIfam" id="TIGR03504">
    <property type="entry name" value="FimV_Cterm"/>
    <property type="match status" value="1"/>
</dbReference>
<dbReference type="RefSeq" id="WP_169714041.1">
    <property type="nucleotide sequence ID" value="NZ_CP019343.1"/>
</dbReference>
<feature type="region of interest" description="Disordered" evidence="3">
    <location>
        <begin position="383"/>
        <end position="435"/>
    </location>
</feature>
<dbReference type="Pfam" id="PF25800">
    <property type="entry name" value="FimV_N"/>
    <property type="match status" value="1"/>
</dbReference>
<dbReference type="InterPro" id="IPR019734">
    <property type="entry name" value="TPR_rpt"/>
</dbReference>
<dbReference type="CDD" id="cd00118">
    <property type="entry name" value="LysM"/>
    <property type="match status" value="1"/>
</dbReference>
<dbReference type="PROSITE" id="PS51782">
    <property type="entry name" value="LYSM"/>
    <property type="match status" value="1"/>
</dbReference>
<dbReference type="Gene3D" id="3.10.350.10">
    <property type="entry name" value="LysM domain"/>
    <property type="match status" value="1"/>
</dbReference>
<sequence length="982" mass="104898">MVRKKLAVAIAAIGVLQTNMANALGVGDFSLFSALNQPLEAEIRLLNTEDLDNSQVIIKLAGPEDFSNAGISRDFFLTNIDFSVELDGQGNGVIKVTTKEPVIEPYLNFLIETRWPNGRLLREYTVLLDLPVFSESTAKPVAAAASSSAAPAQAELPPAAATAASVPVVTNSKPTSSARKNLQEGELSPGEKYRVRSDDTLWEIALKSRPGSGVSVQQTMVGIQRLNPQAFINGNINRLKAGSVLRLPTENDISVSDKQAVGEVANQNRSWRTGDDTAMPTADAQLDASSTGSSDNTYTEQPRLSIATSGESDNSAAGEGEGSGGAGSVALQSELAASEENLDKVQRDNEELQSRLDDMEARMATLQRLLELKEGQLADLQDSAGAQAGAAEESENAVAEEAVVEEPVAAKPEVKEEPKAEPKPKPAPKAEPSLLENPLVAGGAGALLLAAIAIVLLRRRKAQQEAEEEFTIDYTEEETDSLADVALDEEIVEEVVETPEVDETDDLVAELEQQIAADNAEEAARAAADETEAPLIEGVEPLEAAAPVVADPAPAVATETGDAIAEADIYVAYGRYQQAIDLLRSALEQEPERSDLHVKLLEVYIETRDKPGFQQQYLALQSLGNDAATGEVKEMLSSVEGVADWLSDLPGNTNNFTDEDMDADLIEGLHAAADGEAEPVDDIDLAGDDLEIDLDLGDIDGEISLDATQESDEMSLDDLELGDDALDLSEELELDEDAGLDLELDLDLDDDNSDEFSEGKTVQFDAADLQAELAKTQAASEEESLELDESFDLPEESDPSESDGFDLDLDDDLDLESLGDADLSDLEAEFGDSPELSPELPEESSADEVDLADEVDDLAFDLGEDDATDTLELDSIDPDATVEYSLDDVEQELAAGDTEGSPAEDSSAEESESFDSAVAAEASDDDFDFLADTDEVATKLDLARAYIDMGDTEGARDILDEVLQEGSDEQKQEAQSLAERID</sequence>
<dbReference type="NCBIfam" id="TIGR03505">
    <property type="entry name" value="FimV_core"/>
    <property type="match status" value="1"/>
</dbReference>
<dbReference type="InterPro" id="IPR011990">
    <property type="entry name" value="TPR-like_helical_dom_sf"/>
</dbReference>
<feature type="region of interest" description="Disordered" evidence="3">
    <location>
        <begin position="258"/>
        <end position="327"/>
    </location>
</feature>
<feature type="region of interest" description="Disordered" evidence="3">
    <location>
        <begin position="888"/>
        <end position="920"/>
    </location>
</feature>
<proteinExistence type="predicted"/>
<dbReference type="InterPro" id="IPR020012">
    <property type="entry name" value="LysM_FimV"/>
</dbReference>
<evidence type="ECO:0000256" key="4">
    <source>
        <dbReference type="SAM" id="SignalP"/>
    </source>
</evidence>
<evidence type="ECO:0000256" key="3">
    <source>
        <dbReference type="SAM" id="MobiDB-lite"/>
    </source>
</evidence>
<dbReference type="PROSITE" id="PS50005">
    <property type="entry name" value="TPR"/>
    <property type="match status" value="1"/>
</dbReference>
<dbReference type="InterPro" id="IPR036779">
    <property type="entry name" value="LysM_dom_sf"/>
</dbReference>
<protein>
    <recommendedName>
        <fullName evidence="5">LysM domain-containing protein</fullName>
    </recommendedName>
</protein>
<feature type="region of interest" description="Disordered" evidence="3">
    <location>
        <begin position="161"/>
        <end position="191"/>
    </location>
</feature>
<dbReference type="STRING" id="716816.BST96_18615"/>
<organism evidence="6 7">
    <name type="scientific">Oceanicoccus sagamiensis</name>
    <dbReference type="NCBI Taxonomy" id="716816"/>
    <lineage>
        <taxon>Bacteria</taxon>
        <taxon>Pseudomonadati</taxon>
        <taxon>Pseudomonadota</taxon>
        <taxon>Gammaproteobacteria</taxon>
        <taxon>Cellvibrionales</taxon>
        <taxon>Spongiibacteraceae</taxon>
        <taxon>Oceanicoccus</taxon>
    </lineage>
</organism>
<feature type="domain" description="LysM" evidence="5">
    <location>
        <begin position="191"/>
        <end position="247"/>
    </location>
</feature>
<dbReference type="Gene3D" id="1.25.40.10">
    <property type="entry name" value="Tetratricopeptide repeat domain"/>
    <property type="match status" value="1"/>
</dbReference>